<sequence>MDYRKFVNCDLLSDGDGCLRKIGVIRERAWNIDIPTRRTERPSGVLNTPRLLSYDSRKIDGSPHRVKERISSAHREALSVLYQYLIKDRNVINAWSGSILHIGYASARNTEH</sequence>
<accession>A0AAW1UT68</accession>
<comment type="caution">
    <text evidence="1">The sequence shown here is derived from an EMBL/GenBank/DDBJ whole genome shotgun (WGS) entry which is preliminary data.</text>
</comment>
<evidence type="ECO:0000313" key="2">
    <source>
        <dbReference type="Proteomes" id="UP001431783"/>
    </source>
</evidence>
<organism evidence="1 2">
    <name type="scientific">Henosepilachna vigintioctopunctata</name>
    <dbReference type="NCBI Taxonomy" id="420089"/>
    <lineage>
        <taxon>Eukaryota</taxon>
        <taxon>Metazoa</taxon>
        <taxon>Ecdysozoa</taxon>
        <taxon>Arthropoda</taxon>
        <taxon>Hexapoda</taxon>
        <taxon>Insecta</taxon>
        <taxon>Pterygota</taxon>
        <taxon>Neoptera</taxon>
        <taxon>Endopterygota</taxon>
        <taxon>Coleoptera</taxon>
        <taxon>Polyphaga</taxon>
        <taxon>Cucujiformia</taxon>
        <taxon>Coccinelloidea</taxon>
        <taxon>Coccinellidae</taxon>
        <taxon>Epilachninae</taxon>
        <taxon>Epilachnini</taxon>
        <taxon>Henosepilachna</taxon>
    </lineage>
</organism>
<name>A0AAW1UT68_9CUCU</name>
<dbReference type="Proteomes" id="UP001431783">
    <property type="component" value="Unassembled WGS sequence"/>
</dbReference>
<evidence type="ECO:0000313" key="1">
    <source>
        <dbReference type="EMBL" id="KAK9883687.1"/>
    </source>
</evidence>
<protein>
    <submittedName>
        <fullName evidence="1">Uncharacterized protein</fullName>
    </submittedName>
</protein>
<keyword evidence="2" id="KW-1185">Reference proteome</keyword>
<gene>
    <name evidence="1" type="ORF">WA026_001873</name>
</gene>
<proteinExistence type="predicted"/>
<dbReference type="EMBL" id="JARQZJ010000091">
    <property type="protein sequence ID" value="KAK9883687.1"/>
    <property type="molecule type" value="Genomic_DNA"/>
</dbReference>
<dbReference type="AlphaFoldDB" id="A0AAW1UT68"/>
<reference evidence="1 2" key="1">
    <citation type="submission" date="2023-03" db="EMBL/GenBank/DDBJ databases">
        <title>Genome insight into feeding habits of ladybird beetles.</title>
        <authorList>
            <person name="Li H.-S."/>
            <person name="Huang Y.-H."/>
            <person name="Pang H."/>
        </authorList>
    </citation>
    <scope>NUCLEOTIDE SEQUENCE [LARGE SCALE GENOMIC DNA]</scope>
    <source>
        <strain evidence="1">SYSU_2023b</strain>
        <tissue evidence="1">Whole body</tissue>
    </source>
</reference>